<organism evidence="5 6">
    <name type="scientific">Dicentrarchus labrax</name>
    <name type="common">European seabass</name>
    <name type="synonym">Morone labrax</name>
    <dbReference type="NCBI Taxonomy" id="13489"/>
    <lineage>
        <taxon>Eukaryota</taxon>
        <taxon>Metazoa</taxon>
        <taxon>Chordata</taxon>
        <taxon>Craniata</taxon>
        <taxon>Vertebrata</taxon>
        <taxon>Euteleostomi</taxon>
        <taxon>Actinopterygii</taxon>
        <taxon>Neopterygii</taxon>
        <taxon>Teleostei</taxon>
        <taxon>Neoteleostei</taxon>
        <taxon>Acanthomorphata</taxon>
        <taxon>Eupercaria</taxon>
        <taxon>Moronidae</taxon>
        <taxon>Dicentrarchus</taxon>
    </lineage>
</organism>
<evidence type="ECO:0000256" key="3">
    <source>
        <dbReference type="PROSITE-ProRule" id="PRU00555"/>
    </source>
</evidence>
<dbReference type="SUPFAM" id="SSF52151">
    <property type="entry name" value="FabD/lysophospholipase-like"/>
    <property type="match status" value="1"/>
</dbReference>
<dbReference type="GO" id="GO:0047498">
    <property type="term" value="F:calcium-dependent phospholipase A2 activity"/>
    <property type="evidence" value="ECO:0007669"/>
    <property type="project" value="TreeGrafter"/>
</dbReference>
<evidence type="ECO:0000256" key="2">
    <source>
        <dbReference type="ARBA" id="ARBA00023098"/>
    </source>
</evidence>
<accession>A0A8C4EV11</accession>
<dbReference type="Proteomes" id="UP000694389">
    <property type="component" value="Unassembled WGS sequence"/>
</dbReference>
<dbReference type="InterPro" id="IPR016035">
    <property type="entry name" value="Acyl_Trfase/lysoPLipase"/>
</dbReference>
<dbReference type="GO" id="GO:0005509">
    <property type="term" value="F:calcium ion binding"/>
    <property type="evidence" value="ECO:0007669"/>
    <property type="project" value="TreeGrafter"/>
</dbReference>
<reference evidence="5" key="2">
    <citation type="submission" date="2025-09" db="UniProtKB">
        <authorList>
            <consortium name="Ensembl"/>
        </authorList>
    </citation>
    <scope>IDENTIFICATION</scope>
</reference>
<dbReference type="InterPro" id="IPR002642">
    <property type="entry name" value="LysoPLipase_cat_dom"/>
</dbReference>
<dbReference type="Ensembl" id="ENSDLAT00005026417.2">
    <property type="protein sequence ID" value="ENSDLAP00005024716.2"/>
    <property type="gene ID" value="ENSDLAG00005011244.2"/>
</dbReference>
<keyword evidence="1 3" id="KW-0378">Hydrolase</keyword>
<dbReference type="GeneTree" id="ENSGT01030000234606"/>
<name>A0A8C4EV11_DICLA</name>
<dbReference type="PROSITE" id="PS51210">
    <property type="entry name" value="PLA2C"/>
    <property type="match status" value="1"/>
</dbReference>
<evidence type="ECO:0000313" key="6">
    <source>
        <dbReference type="Proteomes" id="UP000694389"/>
    </source>
</evidence>
<evidence type="ECO:0000256" key="1">
    <source>
        <dbReference type="ARBA" id="ARBA00022801"/>
    </source>
</evidence>
<dbReference type="GO" id="GO:0005544">
    <property type="term" value="F:calcium-dependent phospholipid binding"/>
    <property type="evidence" value="ECO:0007669"/>
    <property type="project" value="TreeGrafter"/>
</dbReference>
<dbReference type="AlphaFoldDB" id="A0A8C4EV11"/>
<dbReference type="SMART" id="SM00022">
    <property type="entry name" value="PLAc"/>
    <property type="match status" value="1"/>
</dbReference>
<keyword evidence="6" id="KW-1185">Reference proteome</keyword>
<dbReference type="PANTHER" id="PTHR10728:SF32">
    <property type="entry name" value="CYTOSOLIC PHOSPHOLIPASE A2 BETA"/>
    <property type="match status" value="1"/>
</dbReference>
<dbReference type="GO" id="GO:0046475">
    <property type="term" value="P:glycerophospholipid catabolic process"/>
    <property type="evidence" value="ECO:0007669"/>
    <property type="project" value="TreeGrafter"/>
</dbReference>
<dbReference type="Pfam" id="PF01735">
    <property type="entry name" value="PLA2_B"/>
    <property type="match status" value="1"/>
</dbReference>
<evidence type="ECO:0000259" key="4">
    <source>
        <dbReference type="PROSITE" id="PS51210"/>
    </source>
</evidence>
<dbReference type="PANTHER" id="PTHR10728">
    <property type="entry name" value="CYTOSOLIC PHOSPHOLIPASE A2"/>
    <property type="match status" value="1"/>
</dbReference>
<dbReference type="Gene3D" id="3.40.1090.10">
    <property type="entry name" value="Cytosolic phospholipase A2 catalytic domain"/>
    <property type="match status" value="1"/>
</dbReference>
<reference evidence="5" key="1">
    <citation type="submission" date="2025-08" db="UniProtKB">
        <authorList>
            <consortium name="Ensembl"/>
        </authorList>
    </citation>
    <scope>IDENTIFICATION</scope>
</reference>
<dbReference type="GO" id="GO:0005829">
    <property type="term" value="C:cytosol"/>
    <property type="evidence" value="ECO:0007669"/>
    <property type="project" value="TreeGrafter"/>
</dbReference>
<keyword evidence="2 3" id="KW-0443">Lipid metabolism</keyword>
<feature type="domain" description="PLA2c" evidence="4">
    <location>
        <begin position="70"/>
        <end position="609"/>
    </location>
</feature>
<evidence type="ECO:0000313" key="5">
    <source>
        <dbReference type="Ensembl" id="ENSDLAP00005024716.2"/>
    </source>
</evidence>
<proteinExistence type="predicted"/>
<sequence>MPNAKETPKLRFYLNRDLETELGVAPSDTFASVASMETSINLPPLPAKYVGKLSLVIDQDTVDLDMEMHECEEESLAVRLDFDIPPQEKEYLKKRKVVVAQALQKLLGLGSQPDSEKVPTIAVVASGGGARAMTGLLGSLRGLKNIEVLDTASYITGVSGSTWAMSTLYQEVNWSQQDIDSIISAAKDQMTKSVLSVFSPEKLQYYSEEMAERGNKGYIVSLIDMAGLILEHLVFGKKVPNTLSEQQRAVNEGQNPLPIYTAVNVKDTLKGCEFEAEWCEFTPYEVGIQKYGAFVRTEDFGSEFFLGHIVKKLPEVCIPYLMGIWSSAFSINMTQLWMHVTGSQPSWSPWLGPDVSQIEGDTEPSTLDTYLINPITDVMHIMTDFFKNRPVIAEMYNFMRGLFLHCNYNKHSNFVAWKGAHPDAFPNQLTPSDPTLCLVDSGHAINIGCVPVLRPERDVDVIICLSYSWDPDHILNVIKKTAAYCKDHDIPFPSADFASLEKEPQKEVYIFEDEENPKAPIVVHLPLVNVTYKHFKRPGVKREAEEEMRAGEVDVSSSSSPYTTKNMTYSKEDFEALVGLTTYNVLNNKESILVAVCKAMEKKSSKIKQ</sequence>
<protein>
    <recommendedName>
        <fullName evidence="4">PLA2c domain-containing protein</fullName>
    </recommendedName>
</protein>
<keyword evidence="3" id="KW-0442">Lipid degradation</keyword>